<dbReference type="PANTHER" id="PTHR43606:SF1">
    <property type="entry name" value="PHOD-LIKE PHOSPHATASE METALLOPHOSPHATASE DOMAIN-CONTAINING PROTEIN"/>
    <property type="match status" value="1"/>
</dbReference>
<feature type="chain" id="PRO_5046533896" evidence="1">
    <location>
        <begin position="21"/>
        <end position="500"/>
    </location>
</feature>
<dbReference type="SUPFAM" id="SSF56300">
    <property type="entry name" value="Metallo-dependent phosphatases"/>
    <property type="match status" value="1"/>
</dbReference>
<keyword evidence="5" id="KW-1185">Reference proteome</keyword>
<organism evidence="4 5">
    <name type="scientific">Actinocorallia libanotica</name>
    <dbReference type="NCBI Taxonomy" id="46162"/>
    <lineage>
        <taxon>Bacteria</taxon>
        <taxon>Bacillati</taxon>
        <taxon>Actinomycetota</taxon>
        <taxon>Actinomycetes</taxon>
        <taxon>Streptosporangiales</taxon>
        <taxon>Thermomonosporaceae</taxon>
        <taxon>Actinocorallia</taxon>
    </lineage>
</organism>
<dbReference type="EMBL" id="BAAAHH010000021">
    <property type="protein sequence ID" value="GAA0958738.1"/>
    <property type="molecule type" value="Genomic_DNA"/>
</dbReference>
<dbReference type="InterPro" id="IPR052900">
    <property type="entry name" value="Phospholipid_Metab_Enz"/>
</dbReference>
<evidence type="ECO:0000256" key="1">
    <source>
        <dbReference type="SAM" id="SignalP"/>
    </source>
</evidence>
<gene>
    <name evidence="4" type="ORF">GCM10009550_47700</name>
</gene>
<feature type="domain" description="PhoD-like phosphatase metallophosphatase" evidence="2">
    <location>
        <begin position="143"/>
        <end position="484"/>
    </location>
</feature>
<dbReference type="InterPro" id="IPR006311">
    <property type="entry name" value="TAT_signal"/>
</dbReference>
<evidence type="ECO:0000313" key="5">
    <source>
        <dbReference type="Proteomes" id="UP001500665"/>
    </source>
</evidence>
<dbReference type="InterPro" id="IPR032093">
    <property type="entry name" value="PhoD_N"/>
</dbReference>
<feature type="signal peptide" evidence="1">
    <location>
        <begin position="1"/>
        <end position="20"/>
    </location>
</feature>
<dbReference type="PANTHER" id="PTHR43606">
    <property type="entry name" value="PHOSPHATASE, PUTATIVE (AFU_ORTHOLOGUE AFUA_6G08710)-RELATED"/>
    <property type="match status" value="1"/>
</dbReference>
<dbReference type="Pfam" id="PF09423">
    <property type="entry name" value="PhoD"/>
    <property type="match status" value="1"/>
</dbReference>
<protein>
    <submittedName>
        <fullName evidence="4">Alkaline phosphatase D family protein</fullName>
    </submittedName>
</protein>
<dbReference type="InterPro" id="IPR038607">
    <property type="entry name" value="PhoD-like_sf"/>
</dbReference>
<dbReference type="Proteomes" id="UP001500665">
    <property type="component" value="Unassembled WGS sequence"/>
</dbReference>
<name>A0ABP4C229_9ACTN</name>
<dbReference type="InterPro" id="IPR029052">
    <property type="entry name" value="Metallo-depent_PP-like"/>
</dbReference>
<comment type="caution">
    <text evidence="4">The sequence shown here is derived from an EMBL/GenBank/DDBJ whole genome shotgun (WGS) entry which is preliminary data.</text>
</comment>
<evidence type="ECO:0000313" key="4">
    <source>
        <dbReference type="EMBL" id="GAA0958738.1"/>
    </source>
</evidence>
<sequence length="500" mass="55476">MTLDRRDLLRAGLLAGGALALPAAAGAPAFARARPVITHGVQTGEVADGRALVWTRADRPSRMLVDYSTRPDFRGHRTVRGPWLTPGTDLTGKVALRGLPDGRRVHYRVRLDDGRAVSAPETGSFGTAPLRGQDVRFVWGGDLAGQGWGINEAFGGYRIFNAMADVQPEFFLCSGDWVYSDGPLAETVALPDGTVWKNVMTEEKAKVAETLAEYRGQFRYNLMDANLRAFHSRVPLIYQWDDHEVTNNWYPGEVLDDARYAEKNVDVLAARARRAIDEYLPVDLDRPLYRKISYGPLLDVFVLDMRSFKNKNSPNLETQGRGLLGDAQKRWLTRELRRSKATWKVIANDLPIGLIVPDGTAQEGVGNTDSGRPLGREREIAEVLRDAHRDDVTGIVFLTADVHYTAAHYYDPAKASFKDFTPFWEFVAGPLNAGTFGPNTLDGTFGPTQEFFKAGPRANASPAEGAQFFGEVEIDSRSKAFTVRLRDLDNKVLYTRTLTP</sequence>
<accession>A0ABP4C229</accession>
<dbReference type="PROSITE" id="PS51318">
    <property type="entry name" value="TAT"/>
    <property type="match status" value="1"/>
</dbReference>
<dbReference type="Gene3D" id="2.60.40.380">
    <property type="entry name" value="Purple acid phosphatase-like, N-terminal"/>
    <property type="match status" value="1"/>
</dbReference>
<evidence type="ECO:0000259" key="3">
    <source>
        <dbReference type="Pfam" id="PF16655"/>
    </source>
</evidence>
<evidence type="ECO:0000259" key="2">
    <source>
        <dbReference type="Pfam" id="PF09423"/>
    </source>
</evidence>
<dbReference type="Gene3D" id="3.60.21.70">
    <property type="entry name" value="PhoD-like phosphatase"/>
    <property type="match status" value="1"/>
</dbReference>
<dbReference type="RefSeq" id="WP_344243149.1">
    <property type="nucleotide sequence ID" value="NZ_BAAAHH010000021.1"/>
</dbReference>
<keyword evidence="1" id="KW-0732">Signal</keyword>
<dbReference type="Pfam" id="PF16655">
    <property type="entry name" value="PhoD_N"/>
    <property type="match status" value="1"/>
</dbReference>
<reference evidence="5" key="1">
    <citation type="journal article" date="2019" name="Int. J. Syst. Evol. Microbiol.">
        <title>The Global Catalogue of Microorganisms (GCM) 10K type strain sequencing project: providing services to taxonomists for standard genome sequencing and annotation.</title>
        <authorList>
            <consortium name="The Broad Institute Genomics Platform"/>
            <consortium name="The Broad Institute Genome Sequencing Center for Infectious Disease"/>
            <person name="Wu L."/>
            <person name="Ma J."/>
        </authorList>
    </citation>
    <scope>NUCLEOTIDE SEQUENCE [LARGE SCALE GENOMIC DNA]</scope>
    <source>
        <strain evidence="5">JCM 10696</strain>
    </source>
</reference>
<dbReference type="InterPro" id="IPR018946">
    <property type="entry name" value="PhoD-like_MPP"/>
</dbReference>
<proteinExistence type="predicted"/>
<feature type="domain" description="Phospholipase D N-terminal" evidence="3">
    <location>
        <begin position="39"/>
        <end position="118"/>
    </location>
</feature>